<feature type="region of interest" description="Disordered" evidence="1">
    <location>
        <begin position="46"/>
        <end position="84"/>
    </location>
</feature>
<proteinExistence type="predicted"/>
<comment type="caution">
    <text evidence="2">The sequence shown here is derived from an EMBL/GenBank/DDBJ whole genome shotgun (WGS) entry which is preliminary data.</text>
</comment>
<name>A0A8J5WFF8_ZIZPA</name>
<dbReference type="Proteomes" id="UP000729402">
    <property type="component" value="Unassembled WGS sequence"/>
</dbReference>
<protein>
    <submittedName>
        <fullName evidence="2">Uncharacterized protein</fullName>
    </submittedName>
</protein>
<dbReference type="AlphaFoldDB" id="A0A8J5WFF8"/>
<feature type="compositionally biased region" description="Basic and acidic residues" evidence="1">
    <location>
        <begin position="55"/>
        <end position="66"/>
    </location>
</feature>
<evidence type="ECO:0000313" key="2">
    <source>
        <dbReference type="EMBL" id="KAG8087753.1"/>
    </source>
</evidence>
<dbReference type="EMBL" id="JAAALK010000082">
    <property type="protein sequence ID" value="KAG8087753.1"/>
    <property type="molecule type" value="Genomic_DNA"/>
</dbReference>
<organism evidence="2 3">
    <name type="scientific">Zizania palustris</name>
    <name type="common">Northern wild rice</name>
    <dbReference type="NCBI Taxonomy" id="103762"/>
    <lineage>
        <taxon>Eukaryota</taxon>
        <taxon>Viridiplantae</taxon>
        <taxon>Streptophyta</taxon>
        <taxon>Embryophyta</taxon>
        <taxon>Tracheophyta</taxon>
        <taxon>Spermatophyta</taxon>
        <taxon>Magnoliopsida</taxon>
        <taxon>Liliopsida</taxon>
        <taxon>Poales</taxon>
        <taxon>Poaceae</taxon>
        <taxon>BOP clade</taxon>
        <taxon>Oryzoideae</taxon>
        <taxon>Oryzeae</taxon>
        <taxon>Zizaniinae</taxon>
        <taxon>Zizania</taxon>
    </lineage>
</organism>
<evidence type="ECO:0000256" key="1">
    <source>
        <dbReference type="SAM" id="MobiDB-lite"/>
    </source>
</evidence>
<keyword evidence="3" id="KW-1185">Reference proteome</keyword>
<gene>
    <name evidence="2" type="ORF">GUJ93_ZPchr0010g8310</name>
</gene>
<reference evidence="2" key="2">
    <citation type="submission" date="2021-02" db="EMBL/GenBank/DDBJ databases">
        <authorList>
            <person name="Kimball J.A."/>
            <person name="Haas M.W."/>
            <person name="Macchietto M."/>
            <person name="Kono T."/>
            <person name="Duquette J."/>
            <person name="Shao M."/>
        </authorList>
    </citation>
    <scope>NUCLEOTIDE SEQUENCE</scope>
    <source>
        <tissue evidence="2">Fresh leaf tissue</tissue>
    </source>
</reference>
<reference evidence="2" key="1">
    <citation type="journal article" date="2021" name="bioRxiv">
        <title>Whole Genome Assembly and Annotation of Northern Wild Rice, Zizania palustris L., Supports a Whole Genome Duplication in the Zizania Genus.</title>
        <authorList>
            <person name="Haas M."/>
            <person name="Kono T."/>
            <person name="Macchietto M."/>
            <person name="Millas R."/>
            <person name="McGilp L."/>
            <person name="Shao M."/>
            <person name="Duquette J."/>
            <person name="Hirsch C.N."/>
            <person name="Kimball J."/>
        </authorList>
    </citation>
    <scope>NUCLEOTIDE SEQUENCE</scope>
    <source>
        <tissue evidence="2">Fresh leaf tissue</tissue>
    </source>
</reference>
<sequence>MHFHVMYYAMRLRRRSLEMNHIISTYSSTQARTSVSVSQVGPFVSENVPLLPRQGRPEATDSRADVEGGEQSTSARTPARPSQDACFFASRADRAYVIGKGRRNLRPGREVERAGPILAADAATTGWLDGGGGGLAVASFSSSF</sequence>
<evidence type="ECO:0000313" key="3">
    <source>
        <dbReference type="Proteomes" id="UP000729402"/>
    </source>
</evidence>
<accession>A0A8J5WFF8</accession>